<dbReference type="InterPro" id="IPR027268">
    <property type="entry name" value="Peptidase_M4/M1_CTD_sf"/>
</dbReference>
<evidence type="ECO:0000259" key="11">
    <source>
        <dbReference type="Pfam" id="PF01433"/>
    </source>
</evidence>
<feature type="binding site" evidence="9">
    <location>
        <position position="219"/>
    </location>
    <ligand>
        <name>Zn(2+)</name>
        <dbReference type="ChEBI" id="CHEBI:29105"/>
        <note>catalytic</note>
    </ligand>
</feature>
<evidence type="ECO:0000256" key="10">
    <source>
        <dbReference type="PIRSR" id="PIRSR634016-4"/>
    </source>
</evidence>
<evidence type="ECO:0000256" key="6">
    <source>
        <dbReference type="ARBA" id="ARBA00022833"/>
    </source>
</evidence>
<dbReference type="GO" id="GO:0046872">
    <property type="term" value="F:metal ion binding"/>
    <property type="evidence" value="ECO:0007669"/>
    <property type="project" value="UniProtKB-KW"/>
</dbReference>
<keyword evidence="2" id="KW-0031">Aminopeptidase</keyword>
<accession>A0ABD6ESS2</accession>
<comment type="cofactor">
    <cofactor evidence="9">
        <name>Zn(2+)</name>
        <dbReference type="ChEBI" id="CHEBI:29105"/>
    </cofactor>
    <text evidence="9">Binds 1 zinc ion per subunit.</text>
</comment>
<dbReference type="InterPro" id="IPR034016">
    <property type="entry name" value="M1_APN-typ"/>
</dbReference>
<feature type="site" description="Transition state stabilizer" evidence="10">
    <location>
        <position position="301"/>
    </location>
</feature>
<sequence length="355" mass="41001">IVVVYIEYDGRINTDMSGFYVNKHIDINGNEIRSAVTQFEPTNARRMLPCLDEPELKATFEVSVIREKAHMVRSNMHLIKTEPFGDGLSIDHFARSVRMSTYLLAVAVLNNYDCAMKITNKTKSPIEINLCATSAMLVNQSEFGLTSGLQALEFFESYFDLPYPLKKQDMIALDDFAEGAMENWGMTTYRDILVLLNEEKSSAKSKETIALVICHEYAHQWFGNLVTMKWWNDLWLNEGFANFMEYVCTDHSHPEWEIMHTFYLSNYVSGMLADGFHSSHAVSTKVTDPAQIGAIFDAISYQKVCFFTQYANRFPRLFFLSRFRDKILYYSQPIPFVRTIIMLITVRWVMPNFVV</sequence>
<dbReference type="GO" id="GO:0006508">
    <property type="term" value="P:proteolysis"/>
    <property type="evidence" value="ECO:0007669"/>
    <property type="project" value="UniProtKB-KW"/>
</dbReference>
<dbReference type="EMBL" id="JBGFUD010010803">
    <property type="protein sequence ID" value="MFH4983015.1"/>
    <property type="molecule type" value="Genomic_DNA"/>
</dbReference>
<feature type="domain" description="Peptidase M1 membrane alanine aminopeptidase" evidence="11">
    <location>
        <begin position="146"/>
        <end position="306"/>
    </location>
</feature>
<organism evidence="13 14">
    <name type="scientific">Gnathostoma spinigerum</name>
    <dbReference type="NCBI Taxonomy" id="75299"/>
    <lineage>
        <taxon>Eukaryota</taxon>
        <taxon>Metazoa</taxon>
        <taxon>Ecdysozoa</taxon>
        <taxon>Nematoda</taxon>
        <taxon>Chromadorea</taxon>
        <taxon>Rhabditida</taxon>
        <taxon>Spirurina</taxon>
        <taxon>Gnathostomatomorpha</taxon>
        <taxon>Gnathostomatoidea</taxon>
        <taxon>Gnathostomatidae</taxon>
        <taxon>Gnathostoma</taxon>
    </lineage>
</organism>
<protein>
    <recommendedName>
        <fullName evidence="15">Aminopeptidase N</fullName>
    </recommendedName>
</protein>
<evidence type="ECO:0000313" key="13">
    <source>
        <dbReference type="EMBL" id="MFH4983015.1"/>
    </source>
</evidence>
<gene>
    <name evidence="13" type="ORF">AB6A40_009724</name>
</gene>
<proteinExistence type="inferred from homology"/>
<dbReference type="FunFam" id="1.10.390.10:FF:000006">
    <property type="entry name" value="Puromycin-sensitive aminopeptidase"/>
    <property type="match status" value="1"/>
</dbReference>
<name>A0ABD6ESS2_9BILA</name>
<dbReference type="Proteomes" id="UP001608902">
    <property type="component" value="Unassembled WGS sequence"/>
</dbReference>
<dbReference type="Gene3D" id="1.10.390.10">
    <property type="entry name" value="Neutral Protease Domain 2"/>
    <property type="match status" value="1"/>
</dbReference>
<dbReference type="GO" id="GO:0004177">
    <property type="term" value="F:aminopeptidase activity"/>
    <property type="evidence" value="ECO:0007669"/>
    <property type="project" value="UniProtKB-KW"/>
</dbReference>
<dbReference type="InterPro" id="IPR014782">
    <property type="entry name" value="Peptidase_M1_dom"/>
</dbReference>
<dbReference type="SUPFAM" id="SSF55486">
    <property type="entry name" value="Metalloproteases ('zincins'), catalytic domain"/>
    <property type="match status" value="1"/>
</dbReference>
<feature type="binding site" evidence="9">
    <location>
        <position position="215"/>
    </location>
    <ligand>
        <name>Zn(2+)</name>
        <dbReference type="ChEBI" id="CHEBI:29105"/>
        <note>catalytic</note>
    </ligand>
</feature>
<evidence type="ECO:0000256" key="9">
    <source>
        <dbReference type="PIRSR" id="PIRSR634016-3"/>
    </source>
</evidence>
<evidence type="ECO:0000313" key="14">
    <source>
        <dbReference type="Proteomes" id="UP001608902"/>
    </source>
</evidence>
<keyword evidence="4 9" id="KW-0479">Metal-binding</keyword>
<keyword evidence="5" id="KW-0378">Hydrolase</keyword>
<evidence type="ECO:0000256" key="2">
    <source>
        <dbReference type="ARBA" id="ARBA00022438"/>
    </source>
</evidence>
<dbReference type="PANTHER" id="PTHR11533">
    <property type="entry name" value="PROTEASE M1 ZINC METALLOPROTEASE"/>
    <property type="match status" value="1"/>
</dbReference>
<dbReference type="Gene3D" id="2.60.40.1730">
    <property type="entry name" value="tricorn interacting facor f3 domain"/>
    <property type="match status" value="1"/>
</dbReference>
<evidence type="ECO:0000256" key="4">
    <source>
        <dbReference type="ARBA" id="ARBA00022723"/>
    </source>
</evidence>
<evidence type="ECO:0000256" key="1">
    <source>
        <dbReference type="ARBA" id="ARBA00010136"/>
    </source>
</evidence>
<feature type="active site" description="Proton acceptor" evidence="8">
    <location>
        <position position="216"/>
    </location>
</feature>
<dbReference type="Pfam" id="PF01433">
    <property type="entry name" value="Peptidase_M1"/>
    <property type="match status" value="1"/>
</dbReference>
<feature type="domain" description="Aminopeptidase N-like N-terminal" evidence="12">
    <location>
        <begin position="5"/>
        <end position="103"/>
    </location>
</feature>
<dbReference type="CDD" id="cd09601">
    <property type="entry name" value="M1_APN-Q_like"/>
    <property type="match status" value="1"/>
</dbReference>
<feature type="non-terminal residue" evidence="13">
    <location>
        <position position="1"/>
    </location>
</feature>
<dbReference type="InterPro" id="IPR042097">
    <property type="entry name" value="Aminopeptidase_N-like_N_sf"/>
</dbReference>
<feature type="binding site" evidence="9">
    <location>
        <position position="238"/>
    </location>
    <ligand>
        <name>Zn(2+)</name>
        <dbReference type="ChEBI" id="CHEBI:29105"/>
        <note>catalytic</note>
    </ligand>
</feature>
<dbReference type="PANTHER" id="PTHR11533:SF299">
    <property type="entry name" value="AMINOPEPTIDASE"/>
    <property type="match status" value="1"/>
</dbReference>
<dbReference type="PRINTS" id="PR00756">
    <property type="entry name" value="ALADIPTASE"/>
</dbReference>
<evidence type="ECO:0000256" key="3">
    <source>
        <dbReference type="ARBA" id="ARBA00022670"/>
    </source>
</evidence>
<dbReference type="AlphaFoldDB" id="A0ABD6ESS2"/>
<keyword evidence="3" id="KW-0645">Protease</keyword>
<comment type="caution">
    <text evidence="13">The sequence shown here is derived from an EMBL/GenBank/DDBJ whole genome shotgun (WGS) entry which is preliminary data.</text>
</comment>
<dbReference type="InterPro" id="IPR045357">
    <property type="entry name" value="Aminopeptidase_N-like_N"/>
</dbReference>
<keyword evidence="6 9" id="KW-0862">Zinc</keyword>
<evidence type="ECO:0008006" key="15">
    <source>
        <dbReference type="Google" id="ProtNLM"/>
    </source>
</evidence>
<keyword evidence="14" id="KW-1185">Reference proteome</keyword>
<evidence type="ECO:0000256" key="5">
    <source>
        <dbReference type="ARBA" id="ARBA00022801"/>
    </source>
</evidence>
<reference evidence="13 14" key="1">
    <citation type="submission" date="2024-08" db="EMBL/GenBank/DDBJ databases">
        <title>Gnathostoma spinigerum genome.</title>
        <authorList>
            <person name="Gonzalez-Bertolin B."/>
            <person name="Monzon S."/>
            <person name="Zaballos A."/>
            <person name="Jimenez P."/>
            <person name="Dekumyoy P."/>
            <person name="Varona S."/>
            <person name="Cuesta I."/>
            <person name="Sumanam S."/>
            <person name="Adisakwattana P."/>
            <person name="Gasser R.B."/>
            <person name="Hernandez-Gonzalez A."/>
            <person name="Young N.D."/>
            <person name="Perteguer M.J."/>
        </authorList>
    </citation>
    <scope>NUCLEOTIDE SEQUENCE [LARGE SCALE GENOMIC DNA]</scope>
    <source>
        <strain evidence="13">AL3</strain>
        <tissue evidence="13">Liver</tissue>
    </source>
</reference>
<comment type="similarity">
    <text evidence="1">Belongs to the peptidase M1 family.</text>
</comment>
<dbReference type="Pfam" id="PF17900">
    <property type="entry name" value="Peptidase_M1_N"/>
    <property type="match status" value="1"/>
</dbReference>
<dbReference type="InterPro" id="IPR001930">
    <property type="entry name" value="Peptidase_M1"/>
</dbReference>
<evidence type="ECO:0000256" key="7">
    <source>
        <dbReference type="ARBA" id="ARBA00023049"/>
    </source>
</evidence>
<dbReference type="SUPFAM" id="SSF63737">
    <property type="entry name" value="Leukotriene A4 hydrolase N-terminal domain"/>
    <property type="match status" value="1"/>
</dbReference>
<keyword evidence="7" id="KW-0482">Metalloprotease</keyword>
<evidence type="ECO:0000256" key="8">
    <source>
        <dbReference type="PIRSR" id="PIRSR634016-1"/>
    </source>
</evidence>
<dbReference type="GO" id="GO:0008237">
    <property type="term" value="F:metallopeptidase activity"/>
    <property type="evidence" value="ECO:0007669"/>
    <property type="project" value="UniProtKB-KW"/>
</dbReference>
<evidence type="ECO:0000259" key="12">
    <source>
        <dbReference type="Pfam" id="PF17900"/>
    </source>
</evidence>
<dbReference type="InterPro" id="IPR050344">
    <property type="entry name" value="Peptidase_M1_aminopeptidases"/>
</dbReference>